<dbReference type="EMBL" id="JAGGLM010000004">
    <property type="protein sequence ID" value="MBP2032427.1"/>
    <property type="molecule type" value="Genomic_DNA"/>
</dbReference>
<evidence type="ECO:0000256" key="6">
    <source>
        <dbReference type="ARBA" id="ARBA00023136"/>
    </source>
</evidence>
<evidence type="ECO:0000256" key="3">
    <source>
        <dbReference type="ARBA" id="ARBA00022475"/>
    </source>
</evidence>
<sequence length="223" mass="25719">MFIVLFRTIILYLIVVLSMRLMGKKQIGEMEPFELVIAIMISELASLPMQDTRISIIRGIIPILTLLFLQTIFAMLQLKSEKFRLLLSGKPNLLIDKGKLNLKELKNEKFNLNDLLEELRLQGYYNLSDIEYAILETSGKISVIPKTNTEPATKEDMKIQFTQEALPITLVLDGKVNTENLKMIHKNSKWLKDMMKKNNIHSAEKILIAMLDSKGKFFYQLKN</sequence>
<dbReference type="Pfam" id="PF04239">
    <property type="entry name" value="DUF421"/>
    <property type="match status" value="1"/>
</dbReference>
<evidence type="ECO:0000256" key="7">
    <source>
        <dbReference type="SAM" id="Coils"/>
    </source>
</evidence>
<comment type="caution">
    <text evidence="10">The sequence shown here is derived from an EMBL/GenBank/DDBJ whole genome shotgun (WGS) entry which is preliminary data.</text>
</comment>
<keyword evidence="7" id="KW-0175">Coiled coil</keyword>
<gene>
    <name evidence="10" type="ORF">J2Z42_001092</name>
</gene>
<evidence type="ECO:0000256" key="8">
    <source>
        <dbReference type="SAM" id="Phobius"/>
    </source>
</evidence>
<dbReference type="PANTHER" id="PTHR34582:SF6">
    <property type="entry name" value="UPF0702 TRANSMEMBRANE PROTEIN YCAP"/>
    <property type="match status" value="1"/>
</dbReference>
<proteinExistence type="inferred from homology"/>
<keyword evidence="4 8" id="KW-0812">Transmembrane</keyword>
<protein>
    <submittedName>
        <fullName evidence="10">Uncharacterized membrane protein YcaP (DUF421 family)</fullName>
    </submittedName>
</protein>
<comment type="subcellular location">
    <subcellularLocation>
        <location evidence="1">Cell membrane</location>
        <topology evidence="1">Multi-pass membrane protein</topology>
    </subcellularLocation>
</comment>
<keyword evidence="6 8" id="KW-0472">Membrane</keyword>
<dbReference type="Proteomes" id="UP001519307">
    <property type="component" value="Unassembled WGS sequence"/>
</dbReference>
<evidence type="ECO:0000313" key="10">
    <source>
        <dbReference type="EMBL" id="MBP2032427.1"/>
    </source>
</evidence>
<accession>A0ABS4KQX2</accession>
<dbReference type="InterPro" id="IPR023090">
    <property type="entry name" value="UPF0702_alpha/beta_dom_sf"/>
</dbReference>
<keyword evidence="5 8" id="KW-1133">Transmembrane helix</keyword>
<keyword evidence="3" id="KW-1003">Cell membrane</keyword>
<feature type="coiled-coil region" evidence="7">
    <location>
        <begin position="95"/>
        <end position="122"/>
    </location>
</feature>
<evidence type="ECO:0000259" key="9">
    <source>
        <dbReference type="Pfam" id="PF04239"/>
    </source>
</evidence>
<name>A0ABS4KQX2_9CLOT</name>
<dbReference type="InterPro" id="IPR007353">
    <property type="entry name" value="DUF421"/>
</dbReference>
<feature type="domain" description="YetF C-terminal" evidence="9">
    <location>
        <begin position="79"/>
        <end position="211"/>
    </location>
</feature>
<dbReference type="PANTHER" id="PTHR34582">
    <property type="entry name" value="UPF0702 TRANSMEMBRANE PROTEIN YCAP"/>
    <property type="match status" value="1"/>
</dbReference>
<feature type="transmembrane region" description="Helical" evidence="8">
    <location>
        <begin position="56"/>
        <end position="76"/>
    </location>
</feature>
<organism evidence="10 11">
    <name type="scientific">Clostridium algifaecis</name>
    <dbReference type="NCBI Taxonomy" id="1472040"/>
    <lineage>
        <taxon>Bacteria</taxon>
        <taxon>Bacillati</taxon>
        <taxon>Bacillota</taxon>
        <taxon>Clostridia</taxon>
        <taxon>Eubacteriales</taxon>
        <taxon>Clostridiaceae</taxon>
        <taxon>Clostridium</taxon>
    </lineage>
</organism>
<keyword evidence="11" id="KW-1185">Reference proteome</keyword>
<evidence type="ECO:0000256" key="5">
    <source>
        <dbReference type="ARBA" id="ARBA00022989"/>
    </source>
</evidence>
<comment type="similarity">
    <text evidence="2">Belongs to the UPF0702 family.</text>
</comment>
<evidence type="ECO:0000313" key="11">
    <source>
        <dbReference type="Proteomes" id="UP001519307"/>
    </source>
</evidence>
<dbReference type="RefSeq" id="WP_209701600.1">
    <property type="nucleotide sequence ID" value="NZ_JAGGLM010000004.1"/>
</dbReference>
<evidence type="ECO:0000256" key="4">
    <source>
        <dbReference type="ARBA" id="ARBA00022692"/>
    </source>
</evidence>
<feature type="transmembrane region" description="Helical" evidence="8">
    <location>
        <begin position="6"/>
        <end position="23"/>
    </location>
</feature>
<reference evidence="10 11" key="1">
    <citation type="submission" date="2021-03" db="EMBL/GenBank/DDBJ databases">
        <title>Genomic Encyclopedia of Type Strains, Phase IV (KMG-IV): sequencing the most valuable type-strain genomes for metagenomic binning, comparative biology and taxonomic classification.</title>
        <authorList>
            <person name="Goeker M."/>
        </authorList>
    </citation>
    <scope>NUCLEOTIDE SEQUENCE [LARGE SCALE GENOMIC DNA]</scope>
    <source>
        <strain evidence="10 11">DSM 28783</strain>
    </source>
</reference>
<evidence type="ECO:0000256" key="2">
    <source>
        <dbReference type="ARBA" id="ARBA00006448"/>
    </source>
</evidence>
<dbReference type="Gene3D" id="3.30.240.20">
    <property type="entry name" value="bsu07140 like domains"/>
    <property type="match status" value="2"/>
</dbReference>
<evidence type="ECO:0000256" key="1">
    <source>
        <dbReference type="ARBA" id="ARBA00004651"/>
    </source>
</evidence>